<keyword evidence="2" id="KW-1185">Reference proteome</keyword>
<sequence>MKAVLLPLLSASMLLIGCVEDITADDSSAFQYLQRGDTALADDKRIQIISSQSSYDDIYYRVLNLNATPQTIDFNQYQVLLVMAGSAQKALELNVVGFTGLDNQVQIRLQTSYNASGCNANSANSQPWLLVLFPKVDKPLVISELAEIRAC</sequence>
<dbReference type="Proteomes" id="UP001375382">
    <property type="component" value="Unassembled WGS sequence"/>
</dbReference>
<dbReference type="EMBL" id="JALAAR010000012">
    <property type="protein sequence ID" value="MEH8018426.1"/>
    <property type="molecule type" value="Genomic_DNA"/>
</dbReference>
<dbReference type="PROSITE" id="PS51257">
    <property type="entry name" value="PROKAR_LIPOPROTEIN"/>
    <property type="match status" value="1"/>
</dbReference>
<evidence type="ECO:0000313" key="2">
    <source>
        <dbReference type="Proteomes" id="UP001375382"/>
    </source>
</evidence>
<gene>
    <name evidence="1" type="ORF">MN202_14385</name>
</gene>
<accession>A0ABU8C9T4</accession>
<evidence type="ECO:0000313" key="1">
    <source>
        <dbReference type="EMBL" id="MEH8018426.1"/>
    </source>
</evidence>
<evidence type="ECO:0008006" key="3">
    <source>
        <dbReference type="Google" id="ProtNLM"/>
    </source>
</evidence>
<name>A0ABU8C9T4_9GAMM</name>
<dbReference type="RefSeq" id="WP_335736832.1">
    <property type="nucleotide sequence ID" value="NZ_JALAAR010000012.1"/>
</dbReference>
<proteinExistence type="predicted"/>
<organism evidence="1 2">
    <name type="scientific">Rheinheimera muenzenbergensis</name>
    <dbReference type="NCBI Taxonomy" id="1193628"/>
    <lineage>
        <taxon>Bacteria</taxon>
        <taxon>Pseudomonadati</taxon>
        <taxon>Pseudomonadota</taxon>
        <taxon>Gammaproteobacteria</taxon>
        <taxon>Chromatiales</taxon>
        <taxon>Chromatiaceae</taxon>
        <taxon>Rheinheimera</taxon>
    </lineage>
</organism>
<comment type="caution">
    <text evidence="1">The sequence shown here is derived from an EMBL/GenBank/DDBJ whole genome shotgun (WGS) entry which is preliminary data.</text>
</comment>
<reference evidence="1 2" key="1">
    <citation type="journal article" date="2023" name="Ecotoxicol. Environ. Saf.">
        <title>Mercury remediation potential of mercury-resistant strain Rheinheimera metallidurans sp. nov. isolated from a municipal waste dumping site.</title>
        <authorList>
            <person name="Yadav V."/>
            <person name="Manjhi A."/>
            <person name="Vadakedath N."/>
        </authorList>
    </citation>
    <scope>NUCLEOTIDE SEQUENCE [LARGE SCALE GENOMIC DNA]</scope>
    <source>
        <strain evidence="1 2">E-49</strain>
    </source>
</reference>
<protein>
    <recommendedName>
        <fullName evidence="3">Lipoprotein</fullName>
    </recommendedName>
</protein>